<reference evidence="1" key="1">
    <citation type="submission" date="2017-07" db="EMBL/GenBank/DDBJ databases">
        <title>Taro Niue Genome Assembly and Annotation.</title>
        <authorList>
            <person name="Atibalentja N."/>
            <person name="Keating K."/>
            <person name="Fields C.J."/>
        </authorList>
    </citation>
    <scope>NUCLEOTIDE SEQUENCE</scope>
    <source>
        <strain evidence="1">Niue_2</strain>
        <tissue evidence="1">Leaf</tissue>
    </source>
</reference>
<gene>
    <name evidence="1" type="ORF">Taro_020753</name>
</gene>
<evidence type="ECO:0000313" key="2">
    <source>
        <dbReference type="Proteomes" id="UP000652761"/>
    </source>
</evidence>
<organism evidence="1 2">
    <name type="scientific">Colocasia esculenta</name>
    <name type="common">Wild taro</name>
    <name type="synonym">Arum esculentum</name>
    <dbReference type="NCBI Taxonomy" id="4460"/>
    <lineage>
        <taxon>Eukaryota</taxon>
        <taxon>Viridiplantae</taxon>
        <taxon>Streptophyta</taxon>
        <taxon>Embryophyta</taxon>
        <taxon>Tracheophyta</taxon>
        <taxon>Spermatophyta</taxon>
        <taxon>Magnoliopsida</taxon>
        <taxon>Liliopsida</taxon>
        <taxon>Araceae</taxon>
        <taxon>Aroideae</taxon>
        <taxon>Colocasieae</taxon>
        <taxon>Colocasia</taxon>
    </lineage>
</organism>
<sequence>MVEVFFRCGPVSPSHCLALCWFQSRVGRVGMGPQLGWAAVVVSEVESGSACGPSTLWRSEVVMPVVRCSFSRGCLVSLMVTPGCSFSTSWRSGMLGACVVRLWSHVVAPVFRELFCLDRCMPRCCFRIVFDSAGSTGVVFGPTLVVGHGVTLFRCFVVLCRVVCFYFCWSSYCSGWSSLSDGCGGGLFTVHCRQCEL</sequence>
<dbReference type="AlphaFoldDB" id="A0A843UX60"/>
<keyword evidence="2" id="KW-1185">Reference proteome</keyword>
<dbReference type="EMBL" id="NMUH01001038">
    <property type="protein sequence ID" value="MQL88191.1"/>
    <property type="molecule type" value="Genomic_DNA"/>
</dbReference>
<protein>
    <submittedName>
        <fullName evidence="1">Uncharacterized protein</fullName>
    </submittedName>
</protein>
<comment type="caution">
    <text evidence="1">The sequence shown here is derived from an EMBL/GenBank/DDBJ whole genome shotgun (WGS) entry which is preliminary data.</text>
</comment>
<name>A0A843UX60_COLES</name>
<proteinExistence type="predicted"/>
<evidence type="ECO:0000313" key="1">
    <source>
        <dbReference type="EMBL" id="MQL88191.1"/>
    </source>
</evidence>
<accession>A0A843UX60</accession>
<dbReference type="Proteomes" id="UP000652761">
    <property type="component" value="Unassembled WGS sequence"/>
</dbReference>